<dbReference type="AlphaFoldDB" id="A0A5C1Y3L0"/>
<dbReference type="SUPFAM" id="SSF53098">
    <property type="entry name" value="Ribonuclease H-like"/>
    <property type="match status" value="1"/>
</dbReference>
<dbReference type="InterPro" id="IPR012337">
    <property type="entry name" value="RNaseH-like_sf"/>
</dbReference>
<evidence type="ECO:0000256" key="1">
    <source>
        <dbReference type="ARBA" id="ARBA00002286"/>
    </source>
</evidence>
<feature type="coiled-coil region" evidence="2">
    <location>
        <begin position="58"/>
        <end position="85"/>
    </location>
</feature>
<dbReference type="GO" id="GO:0003677">
    <property type="term" value="F:DNA binding"/>
    <property type="evidence" value="ECO:0007669"/>
    <property type="project" value="InterPro"/>
</dbReference>
<dbReference type="KEGG" id="lyk:FLP23_00240"/>
<dbReference type="Proteomes" id="UP000322159">
    <property type="component" value="Chromosome"/>
</dbReference>
<feature type="domain" description="Integrase catalytic" evidence="3">
    <location>
        <begin position="222"/>
        <end position="384"/>
    </location>
</feature>
<dbReference type="InterPro" id="IPR001584">
    <property type="entry name" value="Integrase_cat-core"/>
</dbReference>
<gene>
    <name evidence="4" type="ORF">FLP23_00240</name>
</gene>
<dbReference type="OrthoDB" id="4281720at2"/>
<dbReference type="InterPro" id="IPR025948">
    <property type="entry name" value="HTH-like_dom"/>
</dbReference>
<dbReference type="Gene3D" id="1.10.10.60">
    <property type="entry name" value="Homeodomain-like"/>
    <property type="match status" value="1"/>
</dbReference>
<dbReference type="Pfam" id="PF00665">
    <property type="entry name" value="rve"/>
    <property type="match status" value="1"/>
</dbReference>
<evidence type="ECO:0000259" key="3">
    <source>
        <dbReference type="PROSITE" id="PS50994"/>
    </source>
</evidence>
<dbReference type="SUPFAM" id="SSF46689">
    <property type="entry name" value="Homeodomain-like"/>
    <property type="match status" value="1"/>
</dbReference>
<name>A0A5C1Y3L0_9MICO</name>
<dbReference type="PANTHER" id="PTHR46889">
    <property type="entry name" value="TRANSPOSASE INSF FOR INSERTION SEQUENCE IS3B-RELATED"/>
    <property type="match status" value="1"/>
</dbReference>
<accession>A0A5C1Y3L0</accession>
<dbReference type="InterPro" id="IPR009057">
    <property type="entry name" value="Homeodomain-like_sf"/>
</dbReference>
<dbReference type="GO" id="GO:0006313">
    <property type="term" value="P:DNA transposition"/>
    <property type="evidence" value="ECO:0007669"/>
    <property type="project" value="InterPro"/>
</dbReference>
<proteinExistence type="predicted"/>
<evidence type="ECO:0000313" key="5">
    <source>
        <dbReference type="Proteomes" id="UP000322159"/>
    </source>
</evidence>
<dbReference type="PANTHER" id="PTHR46889:SF4">
    <property type="entry name" value="TRANSPOSASE INSO FOR INSERTION SEQUENCE ELEMENT IS911B-RELATED"/>
    <property type="match status" value="1"/>
</dbReference>
<reference evidence="4 5" key="1">
    <citation type="submission" date="2019-09" db="EMBL/GenBank/DDBJ databases">
        <title>Genome sequencing of strain KACC 19322.</title>
        <authorList>
            <person name="Heo J."/>
            <person name="Kim S.-J."/>
            <person name="Kim J.-S."/>
            <person name="Hong S.-B."/>
            <person name="Kwon S.-W."/>
        </authorList>
    </citation>
    <scope>NUCLEOTIDE SEQUENCE [LARGE SCALE GENOMIC DNA]</scope>
    <source>
        <strain evidence="4 5">KACC 19322</strain>
    </source>
</reference>
<dbReference type="NCBIfam" id="NF033516">
    <property type="entry name" value="transpos_IS3"/>
    <property type="match status" value="1"/>
</dbReference>
<dbReference type="Pfam" id="PF01527">
    <property type="entry name" value="HTH_Tnp_1"/>
    <property type="match status" value="1"/>
</dbReference>
<keyword evidence="5" id="KW-1185">Reference proteome</keyword>
<dbReference type="Pfam" id="PF13333">
    <property type="entry name" value="rve_2"/>
    <property type="match status" value="1"/>
</dbReference>
<keyword evidence="2" id="KW-0175">Coiled coil</keyword>
<evidence type="ECO:0000313" key="4">
    <source>
        <dbReference type="EMBL" id="QEO08593.1"/>
    </source>
</evidence>
<evidence type="ECO:0000256" key="2">
    <source>
        <dbReference type="SAM" id="Coils"/>
    </source>
</evidence>
<comment type="function">
    <text evidence="1">Involved in the transposition of the insertion sequence.</text>
</comment>
<sequence length="390" mass="44898">MAKKDAYPREFRERAVALYRAGGRSKQDLARELGISPTSLHNWVQQAAIDAGEQSGVTTDDRAELARLRRENRRLELEVEILKRAAGLFREGERAPKRAFRLIAELHAQNPKRFRVRVICRILQVSPSGYYEWLGRPPSARSVRDGELVPIIRRVHEEARGTYGVRRVHAELTLGRHLTVSRRRVERLMREAGLQGVHRRRWRGGGGRQPAVFEDHVQRVFTADRPDKLWVTDITQHRTTEGWVYCAAVIDVYSRRCVGWSIADHLRTELIVDALDMARWRRKPVGTILHSDRGTQFTSWLFGSRLREAGLMGSMGKVASTYDNALMESFWGSMQIELLDRRAWATRAELGQAIFEWIESFYNPTRRHSALGYLSPIQFENLHKPAQDAA</sequence>
<dbReference type="GO" id="GO:0015074">
    <property type="term" value="P:DNA integration"/>
    <property type="evidence" value="ECO:0007669"/>
    <property type="project" value="InterPro"/>
</dbReference>
<dbReference type="Pfam" id="PF13276">
    <property type="entry name" value="HTH_21"/>
    <property type="match status" value="1"/>
</dbReference>
<protein>
    <submittedName>
        <fullName evidence="4">IS3 family transposase</fullName>
    </submittedName>
</protein>
<dbReference type="PROSITE" id="PS50994">
    <property type="entry name" value="INTEGRASE"/>
    <property type="match status" value="1"/>
</dbReference>
<organism evidence="4 5">
    <name type="scientific">Protaetiibacter larvae</name>
    <dbReference type="NCBI Taxonomy" id="2592654"/>
    <lineage>
        <taxon>Bacteria</taxon>
        <taxon>Bacillati</taxon>
        <taxon>Actinomycetota</taxon>
        <taxon>Actinomycetes</taxon>
        <taxon>Micrococcales</taxon>
        <taxon>Microbacteriaceae</taxon>
        <taxon>Protaetiibacter</taxon>
    </lineage>
</organism>
<dbReference type="InterPro" id="IPR002514">
    <property type="entry name" value="Transposase_8"/>
</dbReference>
<dbReference type="Gene3D" id="3.30.420.10">
    <property type="entry name" value="Ribonuclease H-like superfamily/Ribonuclease H"/>
    <property type="match status" value="1"/>
</dbReference>
<dbReference type="InterPro" id="IPR050900">
    <property type="entry name" value="Transposase_IS3/IS150/IS904"/>
</dbReference>
<dbReference type="GO" id="GO:0004803">
    <property type="term" value="F:transposase activity"/>
    <property type="evidence" value="ECO:0007669"/>
    <property type="project" value="InterPro"/>
</dbReference>
<dbReference type="InterPro" id="IPR036397">
    <property type="entry name" value="RNaseH_sf"/>
</dbReference>
<dbReference type="InterPro" id="IPR048020">
    <property type="entry name" value="Transpos_IS3"/>
</dbReference>
<dbReference type="EMBL" id="CP043504">
    <property type="protein sequence ID" value="QEO08593.1"/>
    <property type="molecule type" value="Genomic_DNA"/>
</dbReference>